<protein>
    <submittedName>
        <fullName evidence="1">Uncharacterized protein</fullName>
    </submittedName>
</protein>
<organism evidence="1 2">
    <name type="scientific">Canavalia gladiata</name>
    <name type="common">Sword bean</name>
    <name type="synonym">Dolichos gladiatus</name>
    <dbReference type="NCBI Taxonomy" id="3824"/>
    <lineage>
        <taxon>Eukaryota</taxon>
        <taxon>Viridiplantae</taxon>
        <taxon>Streptophyta</taxon>
        <taxon>Embryophyta</taxon>
        <taxon>Tracheophyta</taxon>
        <taxon>Spermatophyta</taxon>
        <taxon>Magnoliopsida</taxon>
        <taxon>eudicotyledons</taxon>
        <taxon>Gunneridae</taxon>
        <taxon>Pentapetalae</taxon>
        <taxon>rosids</taxon>
        <taxon>fabids</taxon>
        <taxon>Fabales</taxon>
        <taxon>Fabaceae</taxon>
        <taxon>Papilionoideae</taxon>
        <taxon>50 kb inversion clade</taxon>
        <taxon>NPAAA clade</taxon>
        <taxon>indigoferoid/millettioid clade</taxon>
        <taxon>Phaseoleae</taxon>
        <taxon>Canavalia</taxon>
    </lineage>
</organism>
<accession>A0AAN9LMI6</accession>
<gene>
    <name evidence="1" type="ORF">VNO77_18973</name>
</gene>
<keyword evidence="2" id="KW-1185">Reference proteome</keyword>
<dbReference type="Proteomes" id="UP001367508">
    <property type="component" value="Unassembled WGS sequence"/>
</dbReference>
<sequence>MEWPYEENLSLLVFKNSRTGCRAIGLGATTLLLATPSTLKLGESSSTGSPSCSPKQGRDLPIYLFSNEQTSLHEMHSFTRLTVVRDRIELRETTHSWLSYSRGNYVAKPACKRGPSGHK</sequence>
<name>A0AAN9LMI6_CANGL</name>
<dbReference type="EMBL" id="JAYMYQ010000004">
    <property type="protein sequence ID" value="KAK7338366.1"/>
    <property type="molecule type" value="Genomic_DNA"/>
</dbReference>
<proteinExistence type="predicted"/>
<dbReference type="AlphaFoldDB" id="A0AAN9LMI6"/>
<evidence type="ECO:0000313" key="1">
    <source>
        <dbReference type="EMBL" id="KAK7338366.1"/>
    </source>
</evidence>
<evidence type="ECO:0000313" key="2">
    <source>
        <dbReference type="Proteomes" id="UP001367508"/>
    </source>
</evidence>
<reference evidence="1 2" key="1">
    <citation type="submission" date="2024-01" db="EMBL/GenBank/DDBJ databases">
        <title>The genomes of 5 underutilized Papilionoideae crops provide insights into root nodulation and disease resistanc.</title>
        <authorList>
            <person name="Jiang F."/>
        </authorList>
    </citation>
    <scope>NUCLEOTIDE SEQUENCE [LARGE SCALE GENOMIC DNA]</scope>
    <source>
        <strain evidence="1">LVBAO_FW01</strain>
        <tissue evidence="1">Leaves</tissue>
    </source>
</reference>
<comment type="caution">
    <text evidence="1">The sequence shown here is derived from an EMBL/GenBank/DDBJ whole genome shotgun (WGS) entry which is preliminary data.</text>
</comment>